<dbReference type="AlphaFoldDB" id="A0AAV8TKS6"/>
<comment type="subcellular location">
    <subcellularLocation>
        <location evidence="1">Nucleus</location>
    </subcellularLocation>
</comment>
<name>A0AAV8TKS6_9ROSI</name>
<evidence type="ECO:0000313" key="4">
    <source>
        <dbReference type="EMBL" id="KAJ8767417.1"/>
    </source>
</evidence>
<dbReference type="InterPro" id="IPR051992">
    <property type="entry name" value="OxStress_Response_Reg"/>
</dbReference>
<dbReference type="PANTHER" id="PTHR33172">
    <property type="entry name" value="OS08G0516900 PROTEIN"/>
    <property type="match status" value="1"/>
</dbReference>
<dbReference type="GO" id="GO:0005634">
    <property type="term" value="C:nucleus"/>
    <property type="evidence" value="ECO:0007669"/>
    <property type="project" value="UniProtKB-SubCell"/>
</dbReference>
<reference evidence="4 5" key="1">
    <citation type="submission" date="2021-09" db="EMBL/GenBank/DDBJ databases">
        <title>Genomic insights and catalytic innovation underlie evolution of tropane alkaloids biosynthesis.</title>
        <authorList>
            <person name="Wang Y.-J."/>
            <person name="Tian T."/>
            <person name="Huang J.-P."/>
            <person name="Huang S.-X."/>
        </authorList>
    </citation>
    <scope>NUCLEOTIDE SEQUENCE [LARGE SCALE GENOMIC DNA]</scope>
    <source>
        <strain evidence="4">KIB-2018</strain>
        <tissue evidence="4">Leaf</tissue>
    </source>
</reference>
<gene>
    <name evidence="4" type="ORF">K2173_017461</name>
</gene>
<dbReference type="EMBL" id="JAIWQS010000004">
    <property type="protein sequence ID" value="KAJ8767417.1"/>
    <property type="molecule type" value="Genomic_DNA"/>
</dbReference>
<dbReference type="GO" id="GO:0006950">
    <property type="term" value="P:response to stress"/>
    <property type="evidence" value="ECO:0007669"/>
    <property type="project" value="UniProtKB-ARBA"/>
</dbReference>
<dbReference type="Proteomes" id="UP001159364">
    <property type="component" value="Linkage Group LG04"/>
</dbReference>
<dbReference type="PANTHER" id="PTHR33172:SF96">
    <property type="entry name" value="PROTEIN OXIDATIVE STRESS 3 LIKE 3"/>
    <property type="match status" value="1"/>
</dbReference>
<feature type="compositionally biased region" description="Acidic residues" evidence="3">
    <location>
        <begin position="67"/>
        <end position="76"/>
    </location>
</feature>
<feature type="compositionally biased region" description="Polar residues" evidence="3">
    <location>
        <begin position="56"/>
        <end position="65"/>
    </location>
</feature>
<evidence type="ECO:0000256" key="3">
    <source>
        <dbReference type="SAM" id="MobiDB-lite"/>
    </source>
</evidence>
<evidence type="ECO:0000313" key="5">
    <source>
        <dbReference type="Proteomes" id="UP001159364"/>
    </source>
</evidence>
<feature type="region of interest" description="Disordered" evidence="3">
    <location>
        <begin position="43"/>
        <end position="82"/>
    </location>
</feature>
<comment type="caution">
    <text evidence="4">The sequence shown here is derived from an EMBL/GenBank/DDBJ whole genome shotgun (WGS) entry which is preliminary data.</text>
</comment>
<organism evidence="4 5">
    <name type="scientific">Erythroxylum novogranatense</name>
    <dbReference type="NCBI Taxonomy" id="1862640"/>
    <lineage>
        <taxon>Eukaryota</taxon>
        <taxon>Viridiplantae</taxon>
        <taxon>Streptophyta</taxon>
        <taxon>Embryophyta</taxon>
        <taxon>Tracheophyta</taxon>
        <taxon>Spermatophyta</taxon>
        <taxon>Magnoliopsida</taxon>
        <taxon>eudicotyledons</taxon>
        <taxon>Gunneridae</taxon>
        <taxon>Pentapetalae</taxon>
        <taxon>rosids</taxon>
        <taxon>fabids</taxon>
        <taxon>Malpighiales</taxon>
        <taxon>Erythroxylaceae</taxon>
        <taxon>Erythroxylum</taxon>
    </lineage>
</organism>
<keyword evidence="2" id="KW-0539">Nucleus</keyword>
<keyword evidence="5" id="KW-1185">Reference proteome</keyword>
<sequence length="248" mass="27034">MSIALERRAAAGANSIQVSGFVAKMLQCRAIFAGEQRFPVVERRSEEDGLVDSDSSESIGKNSDLSGGEEDCEESEVQSSYKGPLDTMDALEECLPIKKGLSKFYDGISKSFTSLADVSSIASVKDLAKPENCYTRKRKNLLAQSNLMHKSRGHPPTDNGSGLLKRSANFSRSTLPIGSSIRCYENCNDGQHSYAFLSSRSSCLPPLHPHGRRPPSKESCLTPPQRNYPCRSFSLSDIQCTAATTIND</sequence>
<protein>
    <submittedName>
        <fullName evidence="4">Uncharacterized protein</fullName>
    </submittedName>
</protein>
<accession>A0AAV8TKS6</accession>
<evidence type="ECO:0000256" key="2">
    <source>
        <dbReference type="ARBA" id="ARBA00023242"/>
    </source>
</evidence>
<evidence type="ECO:0000256" key="1">
    <source>
        <dbReference type="ARBA" id="ARBA00004123"/>
    </source>
</evidence>
<proteinExistence type="predicted"/>